<keyword evidence="1" id="KW-1003">Cell membrane</keyword>
<dbReference type="EMBL" id="LR746496">
    <property type="protein sequence ID" value="CAA7601704.1"/>
    <property type="molecule type" value="Genomic_DNA"/>
</dbReference>
<keyword evidence="4 6" id="KW-0472">Membrane</keyword>
<sequence>MKVVILILSLAFALLVAVFALQNANPVAIRFFWTEARVPLVLIILGSAFAGAIVTLLLAFWRDFRKKRKSRADENPAAKAGGGEDGAEGEESGAISGSKHEPGGK</sequence>
<feature type="transmembrane region" description="Helical" evidence="6">
    <location>
        <begin position="36"/>
        <end position="61"/>
    </location>
</feature>
<name>A0A8S0WP58_9FIRM</name>
<keyword evidence="10" id="KW-1185">Reference proteome</keyword>
<proteinExistence type="predicted"/>
<protein>
    <submittedName>
        <fullName evidence="8">Lipopolysaccharide assembly protein A domain</fullName>
    </submittedName>
</protein>
<evidence type="ECO:0000313" key="9">
    <source>
        <dbReference type="EMBL" id="CEJ09077.1"/>
    </source>
</evidence>
<reference evidence="9" key="1">
    <citation type="submission" date="2014-11" db="EMBL/GenBank/DDBJ databases">
        <authorList>
            <person name="Hornung B.V."/>
        </authorList>
    </citation>
    <scope>NUCLEOTIDE SEQUENCE</scope>
    <source>
        <strain evidence="9">INE</strain>
    </source>
</reference>
<gene>
    <name evidence="8" type="ORF">DEACI_2371</name>
    <name evidence="9" type="ORF">DEACI_3560</name>
</gene>
<evidence type="ECO:0000259" key="7">
    <source>
        <dbReference type="Pfam" id="PF06305"/>
    </source>
</evidence>
<feature type="region of interest" description="Disordered" evidence="5">
    <location>
        <begin position="68"/>
        <end position="105"/>
    </location>
</feature>
<evidence type="ECO:0000313" key="10">
    <source>
        <dbReference type="Proteomes" id="UP001071230"/>
    </source>
</evidence>
<dbReference type="PANTHER" id="PTHR41335:SF1">
    <property type="entry name" value="MEMBRANE PROTEIN"/>
    <property type="match status" value="1"/>
</dbReference>
<dbReference type="EMBL" id="CDGJ01000110">
    <property type="protein sequence ID" value="CEJ09077.1"/>
    <property type="molecule type" value="Genomic_DNA"/>
</dbReference>
<dbReference type="AlphaFoldDB" id="A0A8S0WP58"/>
<keyword evidence="3 6" id="KW-1133">Transmembrane helix</keyword>
<evidence type="ECO:0000256" key="6">
    <source>
        <dbReference type="SAM" id="Phobius"/>
    </source>
</evidence>
<evidence type="ECO:0000256" key="2">
    <source>
        <dbReference type="ARBA" id="ARBA00022692"/>
    </source>
</evidence>
<dbReference type="Proteomes" id="UP001071230">
    <property type="component" value="Unassembled WGS sequence"/>
</dbReference>
<dbReference type="InterPro" id="IPR010445">
    <property type="entry name" value="LapA_dom"/>
</dbReference>
<dbReference type="KEGG" id="aacx:DEACI_2371"/>
<dbReference type="Proteomes" id="UP000836597">
    <property type="component" value="Chromosome"/>
</dbReference>
<evidence type="ECO:0000256" key="5">
    <source>
        <dbReference type="SAM" id="MobiDB-lite"/>
    </source>
</evidence>
<evidence type="ECO:0000256" key="4">
    <source>
        <dbReference type="ARBA" id="ARBA00023136"/>
    </source>
</evidence>
<dbReference type="GO" id="GO:0005886">
    <property type="term" value="C:plasma membrane"/>
    <property type="evidence" value="ECO:0007669"/>
    <property type="project" value="InterPro"/>
</dbReference>
<evidence type="ECO:0000313" key="8">
    <source>
        <dbReference type="EMBL" id="CAA7601704.1"/>
    </source>
</evidence>
<evidence type="ECO:0000256" key="3">
    <source>
        <dbReference type="ARBA" id="ARBA00022989"/>
    </source>
</evidence>
<dbReference type="Pfam" id="PF06305">
    <property type="entry name" value="LapA_dom"/>
    <property type="match status" value="1"/>
</dbReference>
<keyword evidence="2 6" id="KW-0812">Transmembrane</keyword>
<organism evidence="8">
    <name type="scientific">Acididesulfobacillus acetoxydans</name>
    <dbReference type="NCBI Taxonomy" id="1561005"/>
    <lineage>
        <taxon>Bacteria</taxon>
        <taxon>Bacillati</taxon>
        <taxon>Bacillota</taxon>
        <taxon>Clostridia</taxon>
        <taxon>Eubacteriales</taxon>
        <taxon>Peptococcaceae</taxon>
        <taxon>Acididesulfobacillus</taxon>
    </lineage>
</organism>
<evidence type="ECO:0000256" key="1">
    <source>
        <dbReference type="ARBA" id="ARBA00022475"/>
    </source>
</evidence>
<accession>A0A8S0WP58</accession>
<reference evidence="8" key="2">
    <citation type="submission" date="2020-01" db="EMBL/GenBank/DDBJ databases">
        <authorList>
            <person name="Hornung B."/>
        </authorList>
    </citation>
    <scope>NUCLEOTIDE SEQUENCE</scope>
    <source>
        <strain evidence="8">PacBioINE</strain>
    </source>
</reference>
<feature type="domain" description="Lipopolysaccharide assembly protein A" evidence="7">
    <location>
        <begin position="22"/>
        <end position="72"/>
    </location>
</feature>
<dbReference type="PANTHER" id="PTHR41335">
    <property type="entry name" value="MEMBRANE PROTEIN-RELATED"/>
    <property type="match status" value="1"/>
</dbReference>